<reference evidence="1 4" key="4">
    <citation type="journal article" date="2024" name="Microbiol. Resour. Announc.">
        <title>Genome annotations for the ascomycete fungi Trichoderma harzianum, Trichoderma aggressivum, and Purpureocillium lilacinum.</title>
        <authorList>
            <person name="Beijen E.P.W."/>
            <person name="Ohm R.A."/>
        </authorList>
    </citation>
    <scope>NUCLEOTIDE SEQUENCE [LARGE SCALE GENOMIC DNA]</scope>
    <source>
        <strain evidence="1 4">CBS 150709</strain>
    </source>
</reference>
<dbReference type="EMBL" id="JAWRVI010000044">
    <property type="protein sequence ID" value="KAK4086087.1"/>
    <property type="molecule type" value="Genomic_DNA"/>
</dbReference>
<name>A0A2U3DTQ5_PURLI</name>
<dbReference type="EMBL" id="LCWV01000031">
    <property type="protein sequence ID" value="PWI65632.1"/>
    <property type="molecule type" value="Genomic_DNA"/>
</dbReference>
<organism evidence="2 3">
    <name type="scientific">Purpureocillium lilacinum</name>
    <name type="common">Paecilomyces lilacinus</name>
    <dbReference type="NCBI Taxonomy" id="33203"/>
    <lineage>
        <taxon>Eukaryota</taxon>
        <taxon>Fungi</taxon>
        <taxon>Dikarya</taxon>
        <taxon>Ascomycota</taxon>
        <taxon>Pezizomycotina</taxon>
        <taxon>Sordariomycetes</taxon>
        <taxon>Hypocreomycetidae</taxon>
        <taxon>Hypocreales</taxon>
        <taxon>Ophiocordycipitaceae</taxon>
        <taxon>Purpureocillium</taxon>
    </lineage>
</organism>
<evidence type="ECO:0000313" key="2">
    <source>
        <dbReference type="EMBL" id="PWI65632.1"/>
    </source>
</evidence>
<evidence type="ECO:0000313" key="1">
    <source>
        <dbReference type="EMBL" id="KAK4086087.1"/>
    </source>
</evidence>
<protein>
    <submittedName>
        <fullName evidence="2">Uncharacterized protein</fullName>
    </submittedName>
</protein>
<reference evidence="2" key="1">
    <citation type="submission" date="2015-05" db="EMBL/GenBank/DDBJ databases">
        <authorList>
            <person name="Wang D.B."/>
            <person name="Wang M."/>
        </authorList>
    </citation>
    <scope>NUCLEOTIDE SEQUENCE</scope>
    <source>
        <strain evidence="2">36-1</strain>
    </source>
</reference>
<proteinExistence type="predicted"/>
<dbReference type="Proteomes" id="UP001287286">
    <property type="component" value="Unassembled WGS sequence"/>
</dbReference>
<evidence type="ECO:0000313" key="3">
    <source>
        <dbReference type="Proteomes" id="UP000245956"/>
    </source>
</evidence>
<dbReference type="Proteomes" id="UP000245956">
    <property type="component" value="Unassembled WGS sequence"/>
</dbReference>
<dbReference type="AlphaFoldDB" id="A0A2U3DTQ5"/>
<comment type="caution">
    <text evidence="2">The sequence shown here is derived from an EMBL/GenBank/DDBJ whole genome shotgun (WGS) entry which is preliminary data.</text>
</comment>
<evidence type="ECO:0000313" key="4">
    <source>
        <dbReference type="Proteomes" id="UP001287286"/>
    </source>
</evidence>
<gene>
    <name evidence="2" type="ORF">PCL_06837</name>
    <name evidence="1" type="ORF">Purlil1_9616</name>
</gene>
<accession>A0A2U3DTQ5</accession>
<reference evidence="2 3" key="2">
    <citation type="journal article" date="2016" name="Front. Microbiol.">
        <title>Genome and transcriptome sequences reveal the specific parasitism of the nematophagous Purpureocillium lilacinum 36-1.</title>
        <authorList>
            <person name="Xie J."/>
            <person name="Li S."/>
            <person name="Mo C."/>
            <person name="Xiao X."/>
            <person name="Peng D."/>
            <person name="Wang G."/>
            <person name="Xiao Y."/>
        </authorList>
    </citation>
    <scope>NUCLEOTIDE SEQUENCE [LARGE SCALE GENOMIC DNA]</scope>
    <source>
        <strain evidence="2 3">36-1</strain>
    </source>
</reference>
<sequence>MIAWNHGSQAAKGVSTAAAYPTRSSPVSVCHQNLTTTTTILYTFHLKQPPTMVKPSYLIPLAAAGLAAANPLLGARGACGEGADKVCYGVSGGEPQQLDPEDIQYVADYLRYIGEQNTGAAKFWNMPKAVDCAEWSLPVPNAGTVLALAKHINARVSSSILYADLATTIDGGEGATDAQKKAALLGCGANGGQLGVKANTTNPLYQTDEYKKSGAKPEGIIIKLVKAPKTA</sequence>
<reference evidence="1" key="3">
    <citation type="submission" date="2023-11" db="EMBL/GenBank/DDBJ databases">
        <authorList>
            <person name="Beijen E."/>
            <person name="Ohm R.A."/>
        </authorList>
    </citation>
    <scope>NUCLEOTIDE SEQUENCE</scope>
    <source>
        <strain evidence="1">CBS 150709</strain>
    </source>
</reference>
<keyword evidence="4" id="KW-1185">Reference proteome</keyword>